<gene>
    <name evidence="4" type="ORF">E3N88_07911</name>
</gene>
<dbReference type="Proteomes" id="UP000326396">
    <property type="component" value="Linkage Group LG12"/>
</dbReference>
<dbReference type="Pfam" id="PF00232">
    <property type="entry name" value="Glyco_hydro_1"/>
    <property type="match status" value="1"/>
</dbReference>
<accession>A0A5N6PH11</accession>
<evidence type="ECO:0000313" key="4">
    <source>
        <dbReference type="EMBL" id="KAD6453206.1"/>
    </source>
</evidence>
<evidence type="ECO:0008006" key="6">
    <source>
        <dbReference type="Google" id="ProtNLM"/>
    </source>
</evidence>
<proteinExistence type="inferred from homology"/>
<comment type="caution">
    <text evidence="4">The sequence shown here is derived from an EMBL/GenBank/DDBJ whole genome shotgun (WGS) entry which is preliminary data.</text>
</comment>
<protein>
    <recommendedName>
        <fullName evidence="6">Beta-glucosidase</fullName>
    </recommendedName>
</protein>
<reference evidence="4 5" key="1">
    <citation type="submission" date="2019-05" db="EMBL/GenBank/DDBJ databases">
        <title>Mikania micrantha, genome provides insights into the molecular mechanism of rapid growth.</title>
        <authorList>
            <person name="Liu B."/>
        </authorList>
    </citation>
    <scope>NUCLEOTIDE SEQUENCE [LARGE SCALE GENOMIC DNA]</scope>
    <source>
        <strain evidence="4">NLD-2019</strain>
        <tissue evidence="4">Leaf</tissue>
    </source>
</reference>
<sequence>MAEQQIDPVYSYEPKIKRQDFPKDFMFGVGTSAYQIEGAWNADGKGLHIWDCYALRHPEYIADGSNGCVTVDFYHKIKEDVQLLKKMGVKYFRFSISWSRILPGGKVSMGKNLEGINFYNNLIDELKDNEIEPFVTLFHWDLPNALEEEYMGFLSSKIVDDFVNYAEICFWEFGDRVKYWVTLNEPYRFAYGGYVEGSFAPGRGGKDQDGDPETEPYLVAYNLLNAHAAAYRKYQEDFKDAQKGQVGITLDTNFFKPFNGNNNANDVKAVEYALDFTLGWFMEPLTSGNWPKNMQNFAIAPSLHHPDGRSLKQFTDEQKKKLIKSYDFLGINYYTSSYAQYVESSGLSKGFLTDCHYKESGQDPQGKNIGEPAFEGSWVYLCADELVDLLHYIKKTYKFDKYIVITENGKKNIDFCYCSGKTYEEVRDDAFRLKYIKRHLEAIKRVNSLVSLHFLLHRLFTKPLVMGYFVWSFTDSYEWSSGYTIRFGMNYVDYNNNLLRYPKNSVFWFKKFLSENKLRGTQKRTLTNVVDEEDDDVESNGAPVKPQQAVEVVQKLKKAKT</sequence>
<dbReference type="OrthoDB" id="65569at2759"/>
<dbReference type="AlphaFoldDB" id="A0A5N6PH11"/>
<dbReference type="GO" id="GO:0005975">
    <property type="term" value="P:carbohydrate metabolic process"/>
    <property type="evidence" value="ECO:0007669"/>
    <property type="project" value="InterPro"/>
</dbReference>
<evidence type="ECO:0000256" key="2">
    <source>
        <dbReference type="ARBA" id="ARBA00022801"/>
    </source>
</evidence>
<organism evidence="4 5">
    <name type="scientific">Mikania micrantha</name>
    <name type="common">bitter vine</name>
    <dbReference type="NCBI Taxonomy" id="192012"/>
    <lineage>
        <taxon>Eukaryota</taxon>
        <taxon>Viridiplantae</taxon>
        <taxon>Streptophyta</taxon>
        <taxon>Embryophyta</taxon>
        <taxon>Tracheophyta</taxon>
        <taxon>Spermatophyta</taxon>
        <taxon>Magnoliopsida</taxon>
        <taxon>eudicotyledons</taxon>
        <taxon>Gunneridae</taxon>
        <taxon>Pentapetalae</taxon>
        <taxon>asterids</taxon>
        <taxon>campanulids</taxon>
        <taxon>Asterales</taxon>
        <taxon>Asteraceae</taxon>
        <taxon>Asteroideae</taxon>
        <taxon>Heliantheae alliance</taxon>
        <taxon>Eupatorieae</taxon>
        <taxon>Mikania</taxon>
    </lineage>
</organism>
<dbReference type="PRINTS" id="PR00131">
    <property type="entry name" value="GLHYDRLASE1"/>
</dbReference>
<dbReference type="GO" id="GO:0008422">
    <property type="term" value="F:beta-glucosidase activity"/>
    <property type="evidence" value="ECO:0007669"/>
    <property type="project" value="TreeGrafter"/>
</dbReference>
<dbReference type="InterPro" id="IPR017853">
    <property type="entry name" value="GH"/>
</dbReference>
<keyword evidence="2" id="KW-0378">Hydrolase</keyword>
<dbReference type="SUPFAM" id="SSF51445">
    <property type="entry name" value="(Trans)glycosidases"/>
    <property type="match status" value="1"/>
</dbReference>
<name>A0A5N6PH11_9ASTR</name>
<dbReference type="FunFam" id="3.20.20.80:FF:000041">
    <property type="entry name" value="Beta-glucosidase 7"/>
    <property type="match status" value="1"/>
</dbReference>
<dbReference type="PANTHER" id="PTHR10353:SF246">
    <property type="entry name" value="3-ALPHA-(S)-STRICTOSIDINE BETA-GLUCOSIDASE"/>
    <property type="match status" value="1"/>
</dbReference>
<comment type="similarity">
    <text evidence="1 3">Belongs to the glycosyl hydrolase 1 family.</text>
</comment>
<keyword evidence="5" id="KW-1185">Reference proteome</keyword>
<dbReference type="Gene3D" id="3.20.20.80">
    <property type="entry name" value="Glycosidases"/>
    <property type="match status" value="1"/>
</dbReference>
<dbReference type="PROSITE" id="PS00653">
    <property type="entry name" value="GLYCOSYL_HYDROL_F1_2"/>
    <property type="match status" value="1"/>
</dbReference>
<dbReference type="InterPro" id="IPR033132">
    <property type="entry name" value="GH_1_N_CS"/>
</dbReference>
<evidence type="ECO:0000256" key="3">
    <source>
        <dbReference type="RuleBase" id="RU003690"/>
    </source>
</evidence>
<dbReference type="InterPro" id="IPR001360">
    <property type="entry name" value="Glyco_hydro_1"/>
</dbReference>
<evidence type="ECO:0000256" key="1">
    <source>
        <dbReference type="ARBA" id="ARBA00010838"/>
    </source>
</evidence>
<dbReference type="EMBL" id="SZYD01000004">
    <property type="protein sequence ID" value="KAD6453206.1"/>
    <property type="molecule type" value="Genomic_DNA"/>
</dbReference>
<dbReference type="PANTHER" id="PTHR10353">
    <property type="entry name" value="GLYCOSYL HYDROLASE"/>
    <property type="match status" value="1"/>
</dbReference>
<evidence type="ECO:0000313" key="5">
    <source>
        <dbReference type="Proteomes" id="UP000326396"/>
    </source>
</evidence>